<dbReference type="OrthoDB" id="20872at2759"/>
<evidence type="ECO:0000256" key="2">
    <source>
        <dbReference type="ARBA" id="ARBA00023043"/>
    </source>
</evidence>
<evidence type="ECO:0000313" key="4">
    <source>
        <dbReference type="EMBL" id="CAF0960718.1"/>
    </source>
</evidence>
<accession>A0A814E0E6</accession>
<evidence type="ECO:0000256" key="3">
    <source>
        <dbReference type="PROSITE-ProRule" id="PRU00023"/>
    </source>
</evidence>
<keyword evidence="5" id="KW-1185">Reference proteome</keyword>
<dbReference type="PANTHER" id="PTHR24180">
    <property type="entry name" value="CYCLIN-DEPENDENT KINASE INHIBITOR 2C-RELATED"/>
    <property type="match status" value="1"/>
</dbReference>
<reference evidence="4" key="1">
    <citation type="submission" date="2021-02" db="EMBL/GenBank/DDBJ databases">
        <authorList>
            <person name="Nowell W R."/>
        </authorList>
    </citation>
    <scope>NUCLEOTIDE SEQUENCE</scope>
    <source>
        <strain evidence="4">Ploen Becks lab</strain>
    </source>
</reference>
<dbReference type="InterPro" id="IPR036770">
    <property type="entry name" value="Ankyrin_rpt-contain_sf"/>
</dbReference>
<sequence>MVVRVLVTPEFFTFHQIQALNYLFEENDSRIISIEYYFFKFKENFKSLSGYLNKELEMDCLKEFLLKDMGKNEKNEIFNLGIATKTCENKIIFIHKTYAEYFLAKLIALLIKEDILNESMKKILFQNILVGMDSYLIRYFINYFLVEINFENLKESMQGFNVRDESSKTPTHYASEENNLGIIKYLKENGANLNALDVNHQTPIFYACSNGHFEIVKYLKESGGDLDKEDEELETPIFHASRNGHLIIIKYLTENSVNLHAKNLYSLTPIFNAVISGNIDIVKYLKEKGANLDASDETGKTPIFYASDYGHLEIVKYLKEMGADCNALDSK</sequence>
<gene>
    <name evidence="4" type="ORF">OXX778_LOCUS14433</name>
</gene>
<keyword evidence="2 3" id="KW-0040">ANK repeat</keyword>
<dbReference type="PROSITE" id="PS50088">
    <property type="entry name" value="ANK_REPEAT"/>
    <property type="match status" value="4"/>
</dbReference>
<organism evidence="4 5">
    <name type="scientific">Brachionus calyciflorus</name>
    <dbReference type="NCBI Taxonomy" id="104777"/>
    <lineage>
        <taxon>Eukaryota</taxon>
        <taxon>Metazoa</taxon>
        <taxon>Spiralia</taxon>
        <taxon>Gnathifera</taxon>
        <taxon>Rotifera</taxon>
        <taxon>Eurotatoria</taxon>
        <taxon>Monogononta</taxon>
        <taxon>Pseudotrocha</taxon>
        <taxon>Ploima</taxon>
        <taxon>Brachionidae</taxon>
        <taxon>Brachionus</taxon>
    </lineage>
</organism>
<name>A0A814E0E6_9BILA</name>
<dbReference type="EMBL" id="CAJNOC010002968">
    <property type="protein sequence ID" value="CAF0960718.1"/>
    <property type="molecule type" value="Genomic_DNA"/>
</dbReference>
<proteinExistence type="predicted"/>
<dbReference type="Pfam" id="PF12796">
    <property type="entry name" value="Ank_2"/>
    <property type="match status" value="2"/>
</dbReference>
<dbReference type="PROSITE" id="PS50297">
    <property type="entry name" value="ANK_REP_REGION"/>
    <property type="match status" value="4"/>
</dbReference>
<dbReference type="InterPro" id="IPR002110">
    <property type="entry name" value="Ankyrin_rpt"/>
</dbReference>
<dbReference type="InterPro" id="IPR051637">
    <property type="entry name" value="Ank_repeat_dom-contain_49"/>
</dbReference>
<protein>
    <recommendedName>
        <fullName evidence="6">Ankyrin repeat protein</fullName>
    </recommendedName>
</protein>
<feature type="repeat" description="ANK" evidence="3">
    <location>
        <begin position="298"/>
        <end position="330"/>
    </location>
</feature>
<dbReference type="SMART" id="SM00248">
    <property type="entry name" value="ANK"/>
    <property type="match status" value="5"/>
</dbReference>
<dbReference type="AlphaFoldDB" id="A0A814E0E6"/>
<dbReference type="SUPFAM" id="SSF48403">
    <property type="entry name" value="Ankyrin repeat"/>
    <property type="match status" value="1"/>
</dbReference>
<comment type="caution">
    <text evidence="4">The sequence shown here is derived from an EMBL/GenBank/DDBJ whole genome shotgun (WGS) entry which is preliminary data.</text>
</comment>
<dbReference type="Proteomes" id="UP000663879">
    <property type="component" value="Unassembled WGS sequence"/>
</dbReference>
<keyword evidence="1" id="KW-0677">Repeat</keyword>
<dbReference type="PANTHER" id="PTHR24180:SF45">
    <property type="entry name" value="POLY [ADP-RIBOSE] POLYMERASE TANKYRASE"/>
    <property type="match status" value="1"/>
</dbReference>
<evidence type="ECO:0008006" key="6">
    <source>
        <dbReference type="Google" id="ProtNLM"/>
    </source>
</evidence>
<evidence type="ECO:0000313" key="5">
    <source>
        <dbReference type="Proteomes" id="UP000663879"/>
    </source>
</evidence>
<evidence type="ECO:0000256" key="1">
    <source>
        <dbReference type="ARBA" id="ARBA00022737"/>
    </source>
</evidence>
<feature type="repeat" description="ANK" evidence="3">
    <location>
        <begin position="265"/>
        <end position="297"/>
    </location>
</feature>
<feature type="repeat" description="ANK" evidence="3">
    <location>
        <begin position="199"/>
        <end position="231"/>
    </location>
</feature>
<dbReference type="Gene3D" id="1.25.40.20">
    <property type="entry name" value="Ankyrin repeat-containing domain"/>
    <property type="match status" value="1"/>
</dbReference>
<feature type="repeat" description="ANK" evidence="3">
    <location>
        <begin position="166"/>
        <end position="198"/>
    </location>
</feature>